<sequence length="70" mass="8153">MRRSSGELTKKLRPISILSEKRGWANSSGNRHVTLEEERRQTKEGIGRQHTRVTGLKLRNAQRKAENREE</sequence>
<evidence type="ECO:0000256" key="1">
    <source>
        <dbReference type="SAM" id="MobiDB-lite"/>
    </source>
</evidence>
<dbReference type="Proteomes" id="UP000735302">
    <property type="component" value="Unassembled WGS sequence"/>
</dbReference>
<keyword evidence="3" id="KW-1185">Reference proteome</keyword>
<evidence type="ECO:0000313" key="3">
    <source>
        <dbReference type="Proteomes" id="UP000735302"/>
    </source>
</evidence>
<gene>
    <name evidence="2" type="ORF">PoB_003396900</name>
</gene>
<proteinExistence type="predicted"/>
<protein>
    <submittedName>
        <fullName evidence="2">Uncharacterized protein</fullName>
    </submittedName>
</protein>
<name>A0AAV4AM74_9GAST</name>
<comment type="caution">
    <text evidence="2">The sequence shown here is derived from an EMBL/GenBank/DDBJ whole genome shotgun (WGS) entry which is preliminary data.</text>
</comment>
<accession>A0AAV4AM74</accession>
<feature type="compositionally biased region" description="Basic and acidic residues" evidence="1">
    <location>
        <begin position="33"/>
        <end position="47"/>
    </location>
</feature>
<evidence type="ECO:0000313" key="2">
    <source>
        <dbReference type="EMBL" id="GFO07464.1"/>
    </source>
</evidence>
<organism evidence="2 3">
    <name type="scientific">Plakobranchus ocellatus</name>
    <dbReference type="NCBI Taxonomy" id="259542"/>
    <lineage>
        <taxon>Eukaryota</taxon>
        <taxon>Metazoa</taxon>
        <taxon>Spiralia</taxon>
        <taxon>Lophotrochozoa</taxon>
        <taxon>Mollusca</taxon>
        <taxon>Gastropoda</taxon>
        <taxon>Heterobranchia</taxon>
        <taxon>Euthyneura</taxon>
        <taxon>Panpulmonata</taxon>
        <taxon>Sacoglossa</taxon>
        <taxon>Placobranchoidea</taxon>
        <taxon>Plakobranchidae</taxon>
        <taxon>Plakobranchus</taxon>
    </lineage>
</organism>
<dbReference type="AlphaFoldDB" id="A0AAV4AM74"/>
<dbReference type="EMBL" id="BLXT01003865">
    <property type="protein sequence ID" value="GFO07464.1"/>
    <property type="molecule type" value="Genomic_DNA"/>
</dbReference>
<feature type="region of interest" description="Disordered" evidence="1">
    <location>
        <begin position="23"/>
        <end position="70"/>
    </location>
</feature>
<reference evidence="2 3" key="1">
    <citation type="journal article" date="2021" name="Elife">
        <title>Chloroplast acquisition without the gene transfer in kleptoplastic sea slugs, Plakobranchus ocellatus.</title>
        <authorList>
            <person name="Maeda T."/>
            <person name="Takahashi S."/>
            <person name="Yoshida T."/>
            <person name="Shimamura S."/>
            <person name="Takaki Y."/>
            <person name="Nagai Y."/>
            <person name="Toyoda A."/>
            <person name="Suzuki Y."/>
            <person name="Arimoto A."/>
            <person name="Ishii H."/>
            <person name="Satoh N."/>
            <person name="Nishiyama T."/>
            <person name="Hasebe M."/>
            <person name="Maruyama T."/>
            <person name="Minagawa J."/>
            <person name="Obokata J."/>
            <person name="Shigenobu S."/>
        </authorList>
    </citation>
    <scope>NUCLEOTIDE SEQUENCE [LARGE SCALE GENOMIC DNA]</scope>
</reference>